<keyword evidence="2" id="KW-1185">Reference proteome</keyword>
<evidence type="ECO:0000313" key="1">
    <source>
        <dbReference type="EMBL" id="KYM85012.1"/>
    </source>
</evidence>
<organism evidence="1 2">
    <name type="scientific">Atta colombica</name>
    <dbReference type="NCBI Taxonomy" id="520822"/>
    <lineage>
        <taxon>Eukaryota</taxon>
        <taxon>Metazoa</taxon>
        <taxon>Ecdysozoa</taxon>
        <taxon>Arthropoda</taxon>
        <taxon>Hexapoda</taxon>
        <taxon>Insecta</taxon>
        <taxon>Pterygota</taxon>
        <taxon>Neoptera</taxon>
        <taxon>Endopterygota</taxon>
        <taxon>Hymenoptera</taxon>
        <taxon>Apocrita</taxon>
        <taxon>Aculeata</taxon>
        <taxon>Formicoidea</taxon>
        <taxon>Formicidae</taxon>
        <taxon>Myrmicinae</taxon>
        <taxon>Atta</taxon>
    </lineage>
</organism>
<protein>
    <submittedName>
        <fullName evidence="1">Uncharacterized protein</fullName>
    </submittedName>
</protein>
<accession>A0A195BJY8</accession>
<evidence type="ECO:0000313" key="2">
    <source>
        <dbReference type="Proteomes" id="UP000078540"/>
    </source>
</evidence>
<proteinExistence type="predicted"/>
<dbReference type="AlphaFoldDB" id="A0A195BJY8"/>
<name>A0A195BJY8_9HYME</name>
<dbReference type="Proteomes" id="UP000078540">
    <property type="component" value="Unassembled WGS sequence"/>
</dbReference>
<dbReference type="EMBL" id="KQ976455">
    <property type="protein sequence ID" value="KYM85012.1"/>
    <property type="molecule type" value="Genomic_DNA"/>
</dbReference>
<reference evidence="1 2" key="1">
    <citation type="submission" date="2015-09" db="EMBL/GenBank/DDBJ databases">
        <title>Atta colombica WGS genome.</title>
        <authorList>
            <person name="Nygaard S."/>
            <person name="Hu H."/>
            <person name="Boomsma J."/>
            <person name="Zhang G."/>
        </authorList>
    </citation>
    <scope>NUCLEOTIDE SEQUENCE [LARGE SCALE GENOMIC DNA]</scope>
    <source>
        <strain evidence="1">Treedump-2</strain>
        <tissue evidence="1">Whole body</tissue>
    </source>
</reference>
<sequence length="185" mass="19665">MRRICSIINTTNGLCSLQRQIFEIIKTCFNILQLQSGNTLPQFASVCSGGRAAGRNEDGCIGVANVNNDVSSGIYSGLPMVLSTTRREKGDNNEEEKSGEERRRWLAMGRAGERQCMQVCVGGDGGRRGLMVCDDGGTGDSGGGGGDGGGEIYTGCQPPNNVIALYKLRERGEQRCSTLKPPSAP</sequence>
<gene>
    <name evidence="1" type="ORF">ALC53_04800</name>
</gene>